<evidence type="ECO:0000313" key="2">
    <source>
        <dbReference type="EMBL" id="KAA0061220.1"/>
    </source>
</evidence>
<name>A0A5D3C380_CUCMM</name>
<evidence type="ECO:0000313" key="4">
    <source>
        <dbReference type="Proteomes" id="UP000321393"/>
    </source>
</evidence>
<dbReference type="EMBL" id="SSTE01005050">
    <property type="protein sequence ID" value="KAA0061220.1"/>
    <property type="molecule type" value="Genomic_DNA"/>
</dbReference>
<evidence type="ECO:0000313" key="3">
    <source>
        <dbReference type="EMBL" id="TYK06267.1"/>
    </source>
</evidence>
<dbReference type="AlphaFoldDB" id="A0A5D3C380"/>
<feature type="region of interest" description="Disordered" evidence="1">
    <location>
        <begin position="168"/>
        <end position="188"/>
    </location>
</feature>
<accession>A0A5D3C380</accession>
<organism evidence="3 5">
    <name type="scientific">Cucumis melo var. makuwa</name>
    <name type="common">Oriental melon</name>
    <dbReference type="NCBI Taxonomy" id="1194695"/>
    <lineage>
        <taxon>Eukaryota</taxon>
        <taxon>Viridiplantae</taxon>
        <taxon>Streptophyta</taxon>
        <taxon>Embryophyta</taxon>
        <taxon>Tracheophyta</taxon>
        <taxon>Spermatophyta</taxon>
        <taxon>Magnoliopsida</taxon>
        <taxon>eudicotyledons</taxon>
        <taxon>Gunneridae</taxon>
        <taxon>Pentapetalae</taxon>
        <taxon>rosids</taxon>
        <taxon>fabids</taxon>
        <taxon>Cucurbitales</taxon>
        <taxon>Cucurbitaceae</taxon>
        <taxon>Benincaseae</taxon>
        <taxon>Cucumis</taxon>
    </lineage>
</organism>
<evidence type="ECO:0000256" key="1">
    <source>
        <dbReference type="SAM" id="MobiDB-lite"/>
    </source>
</evidence>
<dbReference type="STRING" id="1194695.A0A5D3C380"/>
<proteinExistence type="predicted"/>
<feature type="compositionally biased region" description="Low complexity" evidence="1">
    <location>
        <begin position="31"/>
        <end position="56"/>
    </location>
</feature>
<feature type="region of interest" description="Disordered" evidence="1">
    <location>
        <begin position="1"/>
        <end position="61"/>
    </location>
</feature>
<gene>
    <name evidence="3" type="ORF">E5676_scaffold157G00480</name>
    <name evidence="2" type="ORF">E6C27_scaffold455G00510</name>
</gene>
<dbReference type="EMBL" id="SSTD01013559">
    <property type="protein sequence ID" value="TYK06267.1"/>
    <property type="molecule type" value="Genomic_DNA"/>
</dbReference>
<evidence type="ECO:0000313" key="5">
    <source>
        <dbReference type="Proteomes" id="UP000321947"/>
    </source>
</evidence>
<sequence length="188" mass="20741">MASSTSLSRSKRPSTISPFRSRKSPGLSSASRPNGRPTTTSSTTSSRPPSKVSVSPMTTASCNPSPSILSLDRFDVMKAKENVTVAVRFRPLRFQGVDDNNRETLSLELSKSVRLGGGTMFLSCISWRASDLGIESFDEGISSNHFNEEDEMFCMLNDLQALIDHEEETEEGRENEMYHKKAPPQAMT</sequence>
<dbReference type="Proteomes" id="UP000321947">
    <property type="component" value="Unassembled WGS sequence"/>
</dbReference>
<dbReference type="Proteomes" id="UP000321393">
    <property type="component" value="Unassembled WGS sequence"/>
</dbReference>
<comment type="caution">
    <text evidence="3">The sequence shown here is derived from an EMBL/GenBank/DDBJ whole genome shotgun (WGS) entry which is preliminary data.</text>
</comment>
<protein>
    <submittedName>
        <fullName evidence="3">Kinesin-related protein 4 isoform X1</fullName>
    </submittedName>
</protein>
<reference evidence="4 5" key="1">
    <citation type="submission" date="2019-08" db="EMBL/GenBank/DDBJ databases">
        <title>Draft genome sequences of two oriental melons (Cucumis melo L. var makuwa).</title>
        <authorList>
            <person name="Kwon S.-Y."/>
        </authorList>
    </citation>
    <scope>NUCLEOTIDE SEQUENCE [LARGE SCALE GENOMIC DNA]</scope>
    <source>
        <strain evidence="5">cv. Chang Bougi</strain>
        <strain evidence="4">cv. SW 3</strain>
        <tissue evidence="3">Leaf</tissue>
    </source>
</reference>